<dbReference type="EMBL" id="CP032382">
    <property type="protein sequence ID" value="AYB33333.1"/>
    <property type="molecule type" value="Genomic_DNA"/>
</dbReference>
<dbReference type="KEGG" id="chk:D4L85_23310"/>
<dbReference type="InterPro" id="IPR001387">
    <property type="entry name" value="Cro/C1-type_HTH"/>
</dbReference>
<dbReference type="SUPFAM" id="SSF47413">
    <property type="entry name" value="lambda repressor-like DNA-binding domains"/>
    <property type="match status" value="1"/>
</dbReference>
<feature type="domain" description="HTH cro/C1-type" evidence="1">
    <location>
        <begin position="15"/>
        <end position="70"/>
    </location>
</feature>
<dbReference type="SMART" id="SM00530">
    <property type="entry name" value="HTH_XRE"/>
    <property type="match status" value="1"/>
</dbReference>
<dbReference type="RefSeq" id="WP_119756570.1">
    <property type="nucleotide sequence ID" value="NZ_CP032382.1"/>
</dbReference>
<name>A0A385SNH6_9BACT</name>
<dbReference type="GO" id="GO:0003677">
    <property type="term" value="F:DNA binding"/>
    <property type="evidence" value="ECO:0007669"/>
    <property type="project" value="InterPro"/>
</dbReference>
<evidence type="ECO:0000313" key="3">
    <source>
        <dbReference type="Proteomes" id="UP000266183"/>
    </source>
</evidence>
<sequence length="146" mass="16552">MTTDQTPKAHLGRNVRHFRLENNLSQEAFADLLGAPWSQKKVSQLENKADIEADVLEEIARVLNVSSEVIKEYSEAPVVNNIQNNYEGSNNQATVSNQQGPNYGCTFNPLDKLIEAHEEIKKLHAALLKEKDDKIVLLNRMLQEKR</sequence>
<dbReference type="PROSITE" id="PS50943">
    <property type="entry name" value="HTH_CROC1"/>
    <property type="match status" value="1"/>
</dbReference>
<dbReference type="OrthoDB" id="674774at2"/>
<organism evidence="2 3">
    <name type="scientific">Chryseolinea soli</name>
    <dbReference type="NCBI Taxonomy" id="2321403"/>
    <lineage>
        <taxon>Bacteria</taxon>
        <taxon>Pseudomonadati</taxon>
        <taxon>Bacteroidota</taxon>
        <taxon>Cytophagia</taxon>
        <taxon>Cytophagales</taxon>
        <taxon>Fulvivirgaceae</taxon>
        <taxon>Chryseolinea</taxon>
    </lineage>
</organism>
<dbReference type="InterPro" id="IPR010982">
    <property type="entry name" value="Lambda_DNA-bd_dom_sf"/>
</dbReference>
<evidence type="ECO:0000313" key="2">
    <source>
        <dbReference type="EMBL" id="AYB33333.1"/>
    </source>
</evidence>
<dbReference type="Pfam" id="PF01381">
    <property type="entry name" value="HTH_3"/>
    <property type="match status" value="1"/>
</dbReference>
<gene>
    <name evidence="2" type="ORF">D4L85_23310</name>
</gene>
<proteinExistence type="predicted"/>
<reference evidence="3" key="1">
    <citation type="submission" date="2018-09" db="EMBL/GenBank/DDBJ databases">
        <title>Chryseolinea sp. KIS68-18 isolated from soil.</title>
        <authorList>
            <person name="Weon H.-Y."/>
            <person name="Kwon S.-W."/>
            <person name="Lee S.A."/>
        </authorList>
    </citation>
    <scope>NUCLEOTIDE SEQUENCE [LARGE SCALE GENOMIC DNA]</scope>
    <source>
        <strain evidence="3">KIS68-18</strain>
    </source>
</reference>
<keyword evidence="3" id="KW-1185">Reference proteome</keyword>
<dbReference type="Gene3D" id="1.10.260.40">
    <property type="entry name" value="lambda repressor-like DNA-binding domains"/>
    <property type="match status" value="1"/>
</dbReference>
<dbReference type="AlphaFoldDB" id="A0A385SNH6"/>
<protein>
    <submittedName>
        <fullName evidence="2">XRE family transcriptional regulator</fullName>
    </submittedName>
</protein>
<accession>A0A385SNH6</accession>
<evidence type="ECO:0000259" key="1">
    <source>
        <dbReference type="PROSITE" id="PS50943"/>
    </source>
</evidence>
<dbReference type="Proteomes" id="UP000266183">
    <property type="component" value="Chromosome"/>
</dbReference>
<dbReference type="CDD" id="cd00093">
    <property type="entry name" value="HTH_XRE"/>
    <property type="match status" value="1"/>
</dbReference>